<evidence type="ECO:0000313" key="3">
    <source>
        <dbReference type="WBParaSite" id="ACRNAN_scaffold1166.g31654.t1"/>
    </source>
</evidence>
<dbReference type="Proteomes" id="UP000887540">
    <property type="component" value="Unplaced"/>
</dbReference>
<dbReference type="WBParaSite" id="ACRNAN_scaffold1166.g31654.t1">
    <property type="protein sequence ID" value="ACRNAN_scaffold1166.g31654.t1"/>
    <property type="gene ID" value="ACRNAN_scaffold1166.g31654"/>
</dbReference>
<feature type="signal peptide" evidence="1">
    <location>
        <begin position="1"/>
        <end position="24"/>
    </location>
</feature>
<sequence length="98" mass="10995">MNAGIKFAFMGLIVFMQNLGFIIGEDSDEGVDHSLLCPPRSHDIFHKPCMDHCARAYRKNTGGACGQCVDYAERVNFVEKKCLCFLGLRCFPAVKQFD</sequence>
<evidence type="ECO:0000313" key="2">
    <source>
        <dbReference type="Proteomes" id="UP000887540"/>
    </source>
</evidence>
<reference evidence="3" key="1">
    <citation type="submission" date="2022-11" db="UniProtKB">
        <authorList>
            <consortium name="WormBaseParasite"/>
        </authorList>
    </citation>
    <scope>IDENTIFICATION</scope>
</reference>
<dbReference type="AlphaFoldDB" id="A0A914CJZ7"/>
<keyword evidence="2" id="KW-1185">Reference proteome</keyword>
<accession>A0A914CJZ7</accession>
<organism evidence="2 3">
    <name type="scientific">Acrobeloides nanus</name>
    <dbReference type="NCBI Taxonomy" id="290746"/>
    <lineage>
        <taxon>Eukaryota</taxon>
        <taxon>Metazoa</taxon>
        <taxon>Ecdysozoa</taxon>
        <taxon>Nematoda</taxon>
        <taxon>Chromadorea</taxon>
        <taxon>Rhabditida</taxon>
        <taxon>Tylenchina</taxon>
        <taxon>Cephalobomorpha</taxon>
        <taxon>Cephaloboidea</taxon>
        <taxon>Cephalobidae</taxon>
        <taxon>Acrobeloides</taxon>
    </lineage>
</organism>
<proteinExistence type="predicted"/>
<keyword evidence="1" id="KW-0732">Signal</keyword>
<evidence type="ECO:0000256" key="1">
    <source>
        <dbReference type="SAM" id="SignalP"/>
    </source>
</evidence>
<name>A0A914CJZ7_9BILA</name>
<feature type="chain" id="PRO_5038077140" evidence="1">
    <location>
        <begin position="25"/>
        <end position="98"/>
    </location>
</feature>
<protein>
    <submittedName>
        <fullName evidence="3">Uncharacterized protein</fullName>
    </submittedName>
</protein>